<evidence type="ECO:0000313" key="2">
    <source>
        <dbReference type="EMBL" id="GFY63594.1"/>
    </source>
</evidence>
<organism evidence="2 3">
    <name type="scientific">Trichonephila inaurata madagascariensis</name>
    <dbReference type="NCBI Taxonomy" id="2747483"/>
    <lineage>
        <taxon>Eukaryota</taxon>
        <taxon>Metazoa</taxon>
        <taxon>Ecdysozoa</taxon>
        <taxon>Arthropoda</taxon>
        <taxon>Chelicerata</taxon>
        <taxon>Arachnida</taxon>
        <taxon>Araneae</taxon>
        <taxon>Araneomorphae</taxon>
        <taxon>Entelegynae</taxon>
        <taxon>Araneoidea</taxon>
        <taxon>Nephilidae</taxon>
        <taxon>Trichonephila</taxon>
        <taxon>Trichonephila inaurata</taxon>
    </lineage>
</organism>
<dbReference type="AlphaFoldDB" id="A0A8X6Y282"/>
<comment type="caution">
    <text evidence="2">The sequence shown here is derived from an EMBL/GenBank/DDBJ whole genome shotgun (WGS) entry which is preliminary data.</text>
</comment>
<feature type="region of interest" description="Disordered" evidence="1">
    <location>
        <begin position="1"/>
        <end position="47"/>
    </location>
</feature>
<keyword evidence="3" id="KW-1185">Reference proteome</keyword>
<feature type="compositionally biased region" description="Basic and acidic residues" evidence="1">
    <location>
        <begin position="21"/>
        <end position="38"/>
    </location>
</feature>
<dbReference type="Proteomes" id="UP000886998">
    <property type="component" value="Unassembled WGS sequence"/>
</dbReference>
<evidence type="ECO:0000256" key="1">
    <source>
        <dbReference type="SAM" id="MobiDB-lite"/>
    </source>
</evidence>
<accession>A0A8X6Y282</accession>
<reference evidence="2" key="1">
    <citation type="submission" date="2020-08" db="EMBL/GenBank/DDBJ databases">
        <title>Multicomponent nature underlies the extraordinary mechanical properties of spider dragline silk.</title>
        <authorList>
            <person name="Kono N."/>
            <person name="Nakamura H."/>
            <person name="Mori M."/>
            <person name="Yoshida Y."/>
            <person name="Ohtoshi R."/>
            <person name="Malay A.D."/>
            <person name="Moran D.A.P."/>
            <person name="Tomita M."/>
            <person name="Numata K."/>
            <person name="Arakawa K."/>
        </authorList>
    </citation>
    <scope>NUCLEOTIDE SEQUENCE</scope>
</reference>
<gene>
    <name evidence="2" type="ORF">TNIN_150991</name>
</gene>
<dbReference type="EMBL" id="BMAV01014852">
    <property type="protein sequence ID" value="GFY63594.1"/>
    <property type="molecule type" value="Genomic_DNA"/>
</dbReference>
<feature type="compositionally biased region" description="Low complexity" evidence="1">
    <location>
        <begin position="1"/>
        <end position="20"/>
    </location>
</feature>
<proteinExistence type="predicted"/>
<evidence type="ECO:0000313" key="3">
    <source>
        <dbReference type="Proteomes" id="UP000886998"/>
    </source>
</evidence>
<name>A0A8X6Y282_9ARAC</name>
<protein>
    <submittedName>
        <fullName evidence="2">Uncharacterized protein</fullName>
    </submittedName>
</protein>
<sequence length="93" mass="10505">MIFHSLSPSPHSSLKGGKSKQSLDMRQKKSRSDSKPAETDGSFLGRKQRRVNQRDLAAFLPFIQNLSQMLIFEIEADYWKVQGGGQPTPLSVW</sequence>